<dbReference type="SUPFAM" id="SSF57196">
    <property type="entry name" value="EGF/Laminin"/>
    <property type="match status" value="3"/>
</dbReference>
<dbReference type="FunFam" id="2.120.10.30:FF:000241">
    <property type="entry name" value="Low-density lipoprotein receptor-related protein 6"/>
    <property type="match status" value="3"/>
</dbReference>
<dbReference type="Gene3D" id="4.10.400.10">
    <property type="entry name" value="Low-density Lipoprotein Receptor"/>
    <property type="match status" value="3"/>
</dbReference>
<dbReference type="Gene3D" id="2.120.10.30">
    <property type="entry name" value="TolB, C-terminal domain"/>
    <property type="match status" value="4"/>
</dbReference>
<evidence type="ECO:0000256" key="6">
    <source>
        <dbReference type="ARBA" id="ARBA00022737"/>
    </source>
</evidence>
<keyword evidence="5" id="KW-0732">Signal</keyword>
<feature type="compositionally biased region" description="Low complexity" evidence="13">
    <location>
        <begin position="1465"/>
        <end position="1476"/>
    </location>
</feature>
<dbReference type="EMBL" id="JABFTP020000001">
    <property type="protein sequence ID" value="KAL3265566.1"/>
    <property type="molecule type" value="Genomic_DNA"/>
</dbReference>
<evidence type="ECO:0000256" key="14">
    <source>
        <dbReference type="SAM" id="Phobius"/>
    </source>
</evidence>
<proteinExistence type="predicted"/>
<dbReference type="InterPro" id="IPR023415">
    <property type="entry name" value="LDLR_class-A_CS"/>
</dbReference>
<dbReference type="Gene3D" id="2.10.25.10">
    <property type="entry name" value="Laminin"/>
    <property type="match status" value="1"/>
</dbReference>
<dbReference type="InterPro" id="IPR002172">
    <property type="entry name" value="LDrepeatLR_classA_rpt"/>
</dbReference>
<evidence type="ECO:0000256" key="1">
    <source>
        <dbReference type="ARBA" id="ARBA00004251"/>
    </source>
</evidence>
<evidence type="ECO:0000256" key="5">
    <source>
        <dbReference type="ARBA" id="ARBA00022729"/>
    </source>
</evidence>
<dbReference type="FunFam" id="2.120.10.30:FF:000008">
    <property type="entry name" value="Low-density lipoprotein receptor-related protein 4"/>
    <property type="match status" value="1"/>
</dbReference>
<dbReference type="PANTHER" id="PTHR46513">
    <property type="entry name" value="VITELLOGENIN RECEPTOR-LIKE PROTEIN-RELATED-RELATED"/>
    <property type="match status" value="1"/>
</dbReference>
<keyword evidence="14" id="KW-1133">Transmembrane helix</keyword>
<dbReference type="Pfam" id="PF14670">
    <property type="entry name" value="FXa_inhibition"/>
    <property type="match status" value="2"/>
</dbReference>
<reference evidence="16 17" key="1">
    <citation type="journal article" date="2021" name="BMC Biol.">
        <title>Horizontally acquired antibacterial genes associated with adaptive radiation of ladybird beetles.</title>
        <authorList>
            <person name="Li H.S."/>
            <person name="Tang X.F."/>
            <person name="Huang Y.H."/>
            <person name="Xu Z.Y."/>
            <person name="Chen M.L."/>
            <person name="Du X.Y."/>
            <person name="Qiu B.Y."/>
            <person name="Chen P.T."/>
            <person name="Zhang W."/>
            <person name="Slipinski A."/>
            <person name="Escalona H.E."/>
            <person name="Waterhouse R.M."/>
            <person name="Zwick A."/>
            <person name="Pang H."/>
        </authorList>
    </citation>
    <scope>NUCLEOTIDE SEQUENCE [LARGE SCALE GENOMIC DNA]</scope>
    <source>
        <strain evidence="16">SYSU2018</strain>
    </source>
</reference>
<feature type="repeat" description="LDL-receptor class B" evidence="12">
    <location>
        <begin position="175"/>
        <end position="220"/>
    </location>
</feature>
<dbReference type="SMART" id="SM00181">
    <property type="entry name" value="EGF"/>
    <property type="match status" value="4"/>
</dbReference>
<dbReference type="GO" id="GO:0006897">
    <property type="term" value="P:endocytosis"/>
    <property type="evidence" value="ECO:0007669"/>
    <property type="project" value="UniProtKB-KW"/>
</dbReference>
<keyword evidence="6" id="KW-0677">Repeat</keyword>
<dbReference type="PROSITE" id="PS50068">
    <property type="entry name" value="LDLRA_2"/>
    <property type="match status" value="3"/>
</dbReference>
<dbReference type="SMART" id="SM00192">
    <property type="entry name" value="LDLa"/>
    <property type="match status" value="3"/>
</dbReference>
<keyword evidence="7 14" id="KW-0472">Membrane</keyword>
<feature type="repeat" description="LDL-receptor class B" evidence="12">
    <location>
        <begin position="221"/>
        <end position="263"/>
    </location>
</feature>
<comment type="subcellular location">
    <subcellularLocation>
        <location evidence="1">Cell membrane</location>
        <topology evidence="1">Single-pass type I membrane protein</topology>
    </subcellularLocation>
</comment>
<feature type="disulfide bond" evidence="11">
    <location>
        <begin position="1328"/>
        <end position="1343"/>
    </location>
</feature>
<feature type="disulfide bond" evidence="11">
    <location>
        <begin position="1309"/>
        <end position="1321"/>
    </location>
</feature>
<accession>A0ABD2MGR7</accession>
<keyword evidence="14" id="KW-0812">Transmembrane</keyword>
<evidence type="ECO:0000256" key="10">
    <source>
        <dbReference type="ARBA" id="ARBA00023180"/>
    </source>
</evidence>
<dbReference type="InterPro" id="IPR000742">
    <property type="entry name" value="EGF"/>
</dbReference>
<dbReference type="InterPro" id="IPR036055">
    <property type="entry name" value="LDL_receptor-like_sf"/>
</dbReference>
<keyword evidence="10" id="KW-0325">Glycoprotein</keyword>
<evidence type="ECO:0000256" key="2">
    <source>
        <dbReference type="ARBA" id="ARBA00022475"/>
    </source>
</evidence>
<feature type="region of interest" description="Disordered" evidence="13">
    <location>
        <begin position="1453"/>
        <end position="1592"/>
    </location>
</feature>
<keyword evidence="9" id="KW-0675">Receptor</keyword>
<feature type="domain" description="EGF-like" evidence="15">
    <location>
        <begin position="921"/>
        <end position="963"/>
    </location>
</feature>
<protein>
    <recommendedName>
        <fullName evidence="15">EGF-like domain-containing protein</fullName>
    </recommendedName>
</protein>
<keyword evidence="8 11" id="KW-1015">Disulfide bond</keyword>
<evidence type="ECO:0000256" key="11">
    <source>
        <dbReference type="PROSITE-ProRule" id="PRU00124"/>
    </source>
</evidence>
<feature type="compositionally biased region" description="Low complexity" evidence="13">
    <location>
        <begin position="1489"/>
        <end position="1505"/>
    </location>
</feature>
<evidence type="ECO:0000313" key="17">
    <source>
        <dbReference type="Proteomes" id="UP001516400"/>
    </source>
</evidence>
<keyword evidence="4" id="KW-0254">Endocytosis</keyword>
<evidence type="ECO:0000256" key="7">
    <source>
        <dbReference type="ARBA" id="ARBA00023136"/>
    </source>
</evidence>
<feature type="repeat" description="LDL-receptor class B" evidence="12">
    <location>
        <begin position="701"/>
        <end position="743"/>
    </location>
</feature>
<organism evidence="16 17">
    <name type="scientific">Cryptolaemus montrouzieri</name>
    <dbReference type="NCBI Taxonomy" id="559131"/>
    <lineage>
        <taxon>Eukaryota</taxon>
        <taxon>Metazoa</taxon>
        <taxon>Ecdysozoa</taxon>
        <taxon>Arthropoda</taxon>
        <taxon>Hexapoda</taxon>
        <taxon>Insecta</taxon>
        <taxon>Pterygota</taxon>
        <taxon>Neoptera</taxon>
        <taxon>Endopterygota</taxon>
        <taxon>Coleoptera</taxon>
        <taxon>Polyphaga</taxon>
        <taxon>Cucujiformia</taxon>
        <taxon>Coccinelloidea</taxon>
        <taxon>Coccinellidae</taxon>
        <taxon>Scymninae</taxon>
        <taxon>Scymnini</taxon>
        <taxon>Cryptolaemus</taxon>
    </lineage>
</organism>
<feature type="domain" description="EGF-like" evidence="15">
    <location>
        <begin position="313"/>
        <end position="350"/>
    </location>
</feature>
<dbReference type="SUPFAM" id="SSF57424">
    <property type="entry name" value="LDL receptor-like module"/>
    <property type="match status" value="3"/>
</dbReference>
<dbReference type="InterPro" id="IPR011042">
    <property type="entry name" value="6-blade_b-propeller_TolB-like"/>
</dbReference>
<feature type="repeat" description="LDL-receptor class B" evidence="12">
    <location>
        <begin position="529"/>
        <end position="571"/>
    </location>
</feature>
<dbReference type="Pfam" id="PF00058">
    <property type="entry name" value="Ldl_recept_b"/>
    <property type="match status" value="8"/>
</dbReference>
<feature type="repeat" description="LDL-receptor class B" evidence="12">
    <location>
        <begin position="484"/>
        <end position="528"/>
    </location>
</feature>
<evidence type="ECO:0000256" key="9">
    <source>
        <dbReference type="ARBA" id="ARBA00023170"/>
    </source>
</evidence>
<dbReference type="SUPFAM" id="SSF63825">
    <property type="entry name" value="YWTD domain"/>
    <property type="match status" value="4"/>
</dbReference>
<feature type="repeat" description="LDL-receptor class B" evidence="12">
    <location>
        <begin position="398"/>
        <end position="440"/>
    </location>
</feature>
<feature type="repeat" description="LDL-receptor class B" evidence="12">
    <location>
        <begin position="441"/>
        <end position="483"/>
    </location>
</feature>
<evidence type="ECO:0000256" key="13">
    <source>
        <dbReference type="SAM" id="MobiDB-lite"/>
    </source>
</evidence>
<comment type="caution">
    <text evidence="11">Lacks conserved residue(s) required for the propagation of feature annotation.</text>
</comment>
<evidence type="ECO:0000313" key="16">
    <source>
        <dbReference type="EMBL" id="KAL3265566.1"/>
    </source>
</evidence>
<feature type="repeat" description="LDL-receptor class B" evidence="12">
    <location>
        <begin position="830"/>
        <end position="874"/>
    </location>
</feature>
<evidence type="ECO:0000256" key="4">
    <source>
        <dbReference type="ARBA" id="ARBA00022583"/>
    </source>
</evidence>
<keyword evidence="3" id="KW-0245">EGF-like domain</keyword>
<dbReference type="Proteomes" id="UP001516400">
    <property type="component" value="Unassembled WGS sequence"/>
</dbReference>
<comment type="caution">
    <text evidence="16">The sequence shown here is derived from an EMBL/GenBank/DDBJ whole genome shotgun (WGS) entry which is preliminary data.</text>
</comment>
<feature type="disulfide bond" evidence="11">
    <location>
        <begin position="1363"/>
        <end position="1378"/>
    </location>
</feature>
<name>A0ABD2MGR7_9CUCU</name>
<feature type="disulfide bond" evidence="11">
    <location>
        <begin position="1316"/>
        <end position="1334"/>
    </location>
</feature>
<dbReference type="CDD" id="cd00112">
    <property type="entry name" value="LDLa"/>
    <property type="match status" value="3"/>
</dbReference>
<evidence type="ECO:0000256" key="8">
    <source>
        <dbReference type="ARBA" id="ARBA00023157"/>
    </source>
</evidence>
<keyword evidence="17" id="KW-1185">Reference proteome</keyword>
<feature type="repeat" description="LDL-receptor class B" evidence="12">
    <location>
        <begin position="132"/>
        <end position="174"/>
    </location>
</feature>
<dbReference type="InterPro" id="IPR050778">
    <property type="entry name" value="Cueball_EGF_LRP_Nidogen"/>
</dbReference>
<feature type="domain" description="EGF-like" evidence="15">
    <location>
        <begin position="1225"/>
        <end position="1262"/>
    </location>
</feature>
<dbReference type="PROSITE" id="PS01209">
    <property type="entry name" value="LDLRA_1"/>
    <property type="match status" value="1"/>
</dbReference>
<keyword evidence="2" id="KW-1003">Cell membrane</keyword>
<gene>
    <name evidence="16" type="ORF">HHI36_009771</name>
</gene>
<dbReference type="SMART" id="SM00135">
    <property type="entry name" value="LY"/>
    <property type="match status" value="20"/>
</dbReference>
<feature type="transmembrane region" description="Helical" evidence="14">
    <location>
        <begin position="1384"/>
        <end position="1406"/>
    </location>
</feature>
<feature type="repeat" description="LDL-receptor class B" evidence="12">
    <location>
        <begin position="744"/>
        <end position="786"/>
    </location>
</feature>
<dbReference type="Pfam" id="PF00057">
    <property type="entry name" value="Ldl_recept_a"/>
    <property type="match status" value="2"/>
</dbReference>
<dbReference type="PANTHER" id="PTHR46513:SF41">
    <property type="entry name" value="LOW-DENSITY LIPOPROTEIN RECEPTOR-RELATED PROTEIN"/>
    <property type="match status" value="1"/>
</dbReference>
<dbReference type="GO" id="GO:0005886">
    <property type="term" value="C:plasma membrane"/>
    <property type="evidence" value="ECO:0007669"/>
    <property type="project" value="UniProtKB-SubCell"/>
</dbReference>
<sequence>MHVYSAIIQKCIRISIILTCYLTLRTSFGYMWQGQDLLLYSTDKEINILNTSRIGGARMRSMNVVKNLTQAVAVAYNYDQKKICWSDHALENIQCINYPGSEAPNKGNGNSSRVIITEVLSVDGLACDWYTNKLYWTDSEANHIEVATMDGKLRKVLFWTELDQPRTIALIPMKGLMVWTDWGETPKIERAGMNGDPNTRKKIVTKDIFWPNGLTIDYKFEKIYWIDAKLSFIDVMDYEGKNRQRILKSNFEYPHSLTYFQDRFYYTDWKTWSIHGYDKNLRHSVKEIEHFQDVPVDVHVWNPKCQEKYQKNPCENNGGCSHLCLLAPYPPGYTCACPIGIKSIDNHTCAEGPEQLLFLATRADICVVYLDSPEYTYKFLPLPNSRFAIGIDYDPVDGFIYWTDDFSRKIERARLNGSDLQDVITTEVISPDGIAIDWISRNIYWIDTAADRIEVTTIEKGFRKVLISDDLEKPRAIAVAPEIGWLFWSDWSDRKPKIERANLDGTDRTIIVSKDLVWPNGVTLDVTTRKIYWCDAKEDKIEYANMDGTERRVLINTNVPHVFGLSLMGDYLYWTDWDRRSINRAHKESGDRETIVEQLPNLMGLKVVNLKSPIGFNFCKINNGNCSQICLPKMGSRVCACQIDYELTAGGTECVKTKTFLIYSVNNKIGRLGIENPGNEMSLPIRGKKNASGIDFDVNTLRIYWSDSKSRTIMRAFINGSDPQNVIESCLSNPNGIAVDWFSMNIYWTDSESHKIEVSRLMGSSRRTLLCGEIYEPHSIVLDPMAGYMYWSEWGTSNLIKKATMDGSNQRKLLSTSGHATSLTLDYQTRRLYWVEIGIQTPAILSSDLDGNDKKYVARESTLKPTALTLDGDFIYWSDATGKIFRINKTNPSVNHKVYQLNDAVTNLMIYNPNKQMGSNQCAISNGGCSHLCLPLPGKNPGDPATFTCACPTHYTLQENKCVPQKQFMVYSQKNLTVRLVLDTPDCPEAVLPISSLKMVKAIEYDPVHNFLYWIEGKTHSLKRSEVTGALMSVVVSGSNDVHPFDMALDPIGRILFWTCAVQDLINVTRLDNNISFGVIQRKNEKPRLLAIHYTKRLLFYTDVGPTPQIVRIRLDGSHHMVIAKTADIAAIAVDVENDLIVWAQGHSIYISNIDGENQHVLLNESNSKISQLTVHSGWLYWIDKELHQLQRLELISGKSRSTLPIQASRITDLISVTTPDRTNPCWHNQKKCSHFCIMNGTGAECACPQDKVLQDDKRTCIVLPNCGKDYFTCSVSQSNKRDCIPIAWRCDMQKDCKDGSDELDCATCSQNQHRCNDGQCVENVVVCDGIPQCRDNSDEAKCCKNSFQCPDTESCIAFSSVCDGIGNCPDGADELNCDETNSVTVTVILGILVVVMSCTIIFYCLKKRFYDSDKVIDHSDDTLNPLQSGSHFKMQKARKGIPDVVRMSMINGSNTSSYDRSHITGASSSTNGSSNCYPRETLNPPPSRATTAASTRGSSPSSRYRPYRHYRSINQPPPPTPCSTDVCDESDYNYPSRGGRYDTGPFPPPPTPRSHCHSESCPPSPSSRSSTYFSPLPPPPSPVVSPRHYDS</sequence>
<evidence type="ECO:0000256" key="12">
    <source>
        <dbReference type="PROSITE-ProRule" id="PRU00461"/>
    </source>
</evidence>
<evidence type="ECO:0000259" key="15">
    <source>
        <dbReference type="SMART" id="SM00181"/>
    </source>
</evidence>
<feature type="domain" description="EGF-like" evidence="15">
    <location>
        <begin position="618"/>
        <end position="655"/>
    </location>
</feature>
<dbReference type="InterPro" id="IPR000033">
    <property type="entry name" value="LDLR_classB_rpt"/>
</dbReference>
<dbReference type="PRINTS" id="PR00261">
    <property type="entry name" value="LDLRECEPTOR"/>
</dbReference>
<dbReference type="PROSITE" id="PS51120">
    <property type="entry name" value="LDLRB"/>
    <property type="match status" value="11"/>
</dbReference>
<evidence type="ECO:0000256" key="3">
    <source>
        <dbReference type="ARBA" id="ARBA00022536"/>
    </source>
</evidence>
<feature type="repeat" description="LDL-receptor class B" evidence="12">
    <location>
        <begin position="787"/>
        <end position="829"/>
    </location>
</feature>
<feature type="disulfide bond" evidence="11">
    <location>
        <begin position="1291"/>
        <end position="1306"/>
    </location>
</feature>